<organism evidence="3 4">
    <name type="scientific">Parachaetomium inaequale</name>
    <dbReference type="NCBI Taxonomy" id="2588326"/>
    <lineage>
        <taxon>Eukaryota</taxon>
        <taxon>Fungi</taxon>
        <taxon>Dikarya</taxon>
        <taxon>Ascomycota</taxon>
        <taxon>Pezizomycotina</taxon>
        <taxon>Sordariomycetes</taxon>
        <taxon>Sordariomycetidae</taxon>
        <taxon>Sordariales</taxon>
        <taxon>Chaetomiaceae</taxon>
        <taxon>Parachaetomium</taxon>
    </lineage>
</organism>
<keyword evidence="2" id="KW-0732">Signal</keyword>
<comment type="caution">
    <text evidence="3">The sequence shown here is derived from an EMBL/GenBank/DDBJ whole genome shotgun (WGS) entry which is preliminary data.</text>
</comment>
<evidence type="ECO:0000313" key="3">
    <source>
        <dbReference type="EMBL" id="KAK4044599.1"/>
    </source>
</evidence>
<evidence type="ECO:0000256" key="1">
    <source>
        <dbReference type="SAM" id="MobiDB-lite"/>
    </source>
</evidence>
<accession>A0AAN6SVH1</accession>
<proteinExistence type="predicted"/>
<reference evidence="4" key="1">
    <citation type="journal article" date="2023" name="Mol. Phylogenet. Evol.">
        <title>Genome-scale phylogeny and comparative genomics of the fungal order Sordariales.</title>
        <authorList>
            <person name="Hensen N."/>
            <person name="Bonometti L."/>
            <person name="Westerberg I."/>
            <person name="Brannstrom I.O."/>
            <person name="Guillou S."/>
            <person name="Cros-Aarteil S."/>
            <person name="Calhoun S."/>
            <person name="Haridas S."/>
            <person name="Kuo A."/>
            <person name="Mondo S."/>
            <person name="Pangilinan J."/>
            <person name="Riley R."/>
            <person name="LaButti K."/>
            <person name="Andreopoulos B."/>
            <person name="Lipzen A."/>
            <person name="Chen C."/>
            <person name="Yan M."/>
            <person name="Daum C."/>
            <person name="Ng V."/>
            <person name="Clum A."/>
            <person name="Steindorff A."/>
            <person name="Ohm R.A."/>
            <person name="Martin F."/>
            <person name="Silar P."/>
            <person name="Natvig D.O."/>
            <person name="Lalanne C."/>
            <person name="Gautier V."/>
            <person name="Ament-Velasquez S.L."/>
            <person name="Kruys A."/>
            <person name="Hutchinson M.I."/>
            <person name="Powell A.J."/>
            <person name="Barry K."/>
            <person name="Miller A.N."/>
            <person name="Grigoriev I.V."/>
            <person name="Debuchy R."/>
            <person name="Gladieux P."/>
            <person name="Hiltunen Thoren M."/>
            <person name="Johannesson H."/>
        </authorList>
    </citation>
    <scope>NUCLEOTIDE SEQUENCE [LARGE SCALE GENOMIC DNA]</scope>
    <source>
        <strain evidence="4">CBS 284.82</strain>
    </source>
</reference>
<sequence length="441" mass="49224">MKSALSAGLVAALLCPAAVIAGSTCPKTAHGSNRITCRVDVDRTERHEKDQGHHKRGHKNEVEIKRTVDTYTWSFFWKYIITDDCPKTMAHLSSIIPWLANTHHQVKCRVEIGWAPDHGPHGDTFNGRGNESLWDYDGHSQIDWTSLPAKMSWPLYASIDRPEHFHGKSGELGAKYEKANTGEDEFTFDIHHGDCGDFSHCWGHDDRDEHSEFREIDEGHHGKNGKNDKRGHKKQEIRTSVSDHHRKFGGHYDTKNLYSCWVFEKYHHITRQSTERKEKKKGKHGDKNDNDDYNMGPIVPYHSPSWSTCEPHLPLPPPCEEECHGDSCAPKQDDCKGESCGGKQQGDNNCNGGDCGGKQEVSQGCQGASCGGKQDVAKGCHGRTCGRGEEDCDDDDCSDDGSDDDCEDDCSEDDPSDSDDGSDDDCEDDCTEDEDKHRCGC</sequence>
<feature type="compositionally biased region" description="Basic and acidic residues" evidence="1">
    <location>
        <begin position="213"/>
        <end position="243"/>
    </location>
</feature>
<feature type="region of interest" description="Disordered" evidence="1">
    <location>
        <begin position="384"/>
        <end position="441"/>
    </location>
</feature>
<feature type="signal peptide" evidence="2">
    <location>
        <begin position="1"/>
        <end position="21"/>
    </location>
</feature>
<keyword evidence="4" id="KW-1185">Reference proteome</keyword>
<evidence type="ECO:0000256" key="2">
    <source>
        <dbReference type="SAM" id="SignalP"/>
    </source>
</evidence>
<feature type="chain" id="PRO_5042816412" evidence="2">
    <location>
        <begin position="22"/>
        <end position="441"/>
    </location>
</feature>
<dbReference type="Proteomes" id="UP001303115">
    <property type="component" value="Unassembled WGS sequence"/>
</dbReference>
<gene>
    <name evidence="3" type="ORF">C8A01DRAFT_31095</name>
</gene>
<name>A0AAN6SVH1_9PEZI</name>
<feature type="region of interest" description="Disordered" evidence="1">
    <location>
        <begin position="271"/>
        <end position="297"/>
    </location>
</feature>
<dbReference type="EMBL" id="MU854317">
    <property type="protein sequence ID" value="KAK4044599.1"/>
    <property type="molecule type" value="Genomic_DNA"/>
</dbReference>
<feature type="compositionally biased region" description="Acidic residues" evidence="1">
    <location>
        <begin position="390"/>
        <end position="433"/>
    </location>
</feature>
<evidence type="ECO:0000313" key="4">
    <source>
        <dbReference type="Proteomes" id="UP001303115"/>
    </source>
</evidence>
<protein>
    <submittedName>
        <fullName evidence="3">Uncharacterized protein</fullName>
    </submittedName>
</protein>
<dbReference type="AlphaFoldDB" id="A0AAN6SVH1"/>
<feature type="region of interest" description="Disordered" evidence="1">
    <location>
        <begin position="213"/>
        <end position="245"/>
    </location>
</feature>